<keyword evidence="2" id="KW-0203">Cytokinin biosynthesis</keyword>
<reference evidence="4" key="2">
    <citation type="submission" date="2020-09" db="EMBL/GenBank/DDBJ databases">
        <authorList>
            <person name="Sun Q."/>
            <person name="Kim S."/>
        </authorList>
    </citation>
    <scope>NUCLEOTIDE SEQUENCE</scope>
    <source>
        <strain evidence="4">KCTC 23310</strain>
    </source>
</reference>
<evidence type="ECO:0000256" key="2">
    <source>
        <dbReference type="RuleBase" id="RU363015"/>
    </source>
</evidence>
<proteinExistence type="inferred from homology"/>
<dbReference type="RefSeq" id="WP_189411467.1">
    <property type="nucleotide sequence ID" value="NZ_BMYJ01000005.1"/>
</dbReference>
<gene>
    <name evidence="4" type="ORF">GCM10007315_19500</name>
</gene>
<dbReference type="PANTHER" id="PTHR43393">
    <property type="entry name" value="CYTOKININ RIBOSIDE 5'-MONOPHOSPHATE PHOSPHORIBOHYDROLASE"/>
    <property type="match status" value="1"/>
</dbReference>
<dbReference type="AlphaFoldDB" id="A0A918WM86"/>
<evidence type="ECO:0000313" key="4">
    <source>
        <dbReference type="EMBL" id="GHC56292.1"/>
    </source>
</evidence>
<organism evidence="4 5">
    <name type="scientific">Neogemmobacter tilapiae</name>
    <dbReference type="NCBI Taxonomy" id="875041"/>
    <lineage>
        <taxon>Bacteria</taxon>
        <taxon>Pseudomonadati</taxon>
        <taxon>Pseudomonadota</taxon>
        <taxon>Alphaproteobacteria</taxon>
        <taxon>Rhodobacterales</taxon>
        <taxon>Paracoccaceae</taxon>
        <taxon>Neogemmobacter</taxon>
    </lineage>
</organism>
<name>A0A918WM86_9RHOB</name>
<keyword evidence="5" id="KW-1185">Reference proteome</keyword>
<dbReference type="Proteomes" id="UP000638981">
    <property type="component" value="Unassembled WGS sequence"/>
</dbReference>
<evidence type="ECO:0000256" key="3">
    <source>
        <dbReference type="SAM" id="MobiDB-lite"/>
    </source>
</evidence>
<dbReference type="Pfam" id="PF03641">
    <property type="entry name" value="Lysine_decarbox"/>
    <property type="match status" value="1"/>
</dbReference>
<dbReference type="EMBL" id="BMYJ01000005">
    <property type="protein sequence ID" value="GHC56292.1"/>
    <property type="molecule type" value="Genomic_DNA"/>
</dbReference>
<dbReference type="NCBIfam" id="TIGR00730">
    <property type="entry name" value="Rossman fold protein, TIGR00730 family"/>
    <property type="match status" value="1"/>
</dbReference>
<dbReference type="InterPro" id="IPR005269">
    <property type="entry name" value="LOG"/>
</dbReference>
<dbReference type="PANTHER" id="PTHR43393:SF3">
    <property type="entry name" value="LYSINE DECARBOXYLASE-LIKE PROTEIN"/>
    <property type="match status" value="1"/>
</dbReference>
<protein>
    <recommendedName>
        <fullName evidence="2">Cytokinin riboside 5'-monophosphate phosphoribohydrolase</fullName>
        <ecNumber evidence="2">3.2.2.n1</ecNumber>
    </recommendedName>
</protein>
<evidence type="ECO:0000256" key="1">
    <source>
        <dbReference type="ARBA" id="ARBA00000274"/>
    </source>
</evidence>
<dbReference type="GO" id="GO:0009691">
    <property type="term" value="P:cytokinin biosynthetic process"/>
    <property type="evidence" value="ECO:0007669"/>
    <property type="project" value="UniProtKB-UniRule"/>
</dbReference>
<comment type="catalytic activity">
    <reaction evidence="1">
        <text>AMP + H2O = D-ribose 5-phosphate + adenine</text>
        <dbReference type="Rhea" id="RHEA:20129"/>
        <dbReference type="ChEBI" id="CHEBI:15377"/>
        <dbReference type="ChEBI" id="CHEBI:16708"/>
        <dbReference type="ChEBI" id="CHEBI:78346"/>
        <dbReference type="ChEBI" id="CHEBI:456215"/>
        <dbReference type="EC" id="3.2.2.4"/>
    </reaction>
</comment>
<feature type="compositionally biased region" description="Basic and acidic residues" evidence="3">
    <location>
        <begin position="1"/>
        <end position="25"/>
    </location>
</feature>
<reference evidence="4" key="1">
    <citation type="journal article" date="2014" name="Int. J. Syst. Evol. Microbiol.">
        <title>Complete genome sequence of Corynebacterium casei LMG S-19264T (=DSM 44701T), isolated from a smear-ripened cheese.</title>
        <authorList>
            <consortium name="US DOE Joint Genome Institute (JGI-PGF)"/>
            <person name="Walter F."/>
            <person name="Albersmeier A."/>
            <person name="Kalinowski J."/>
            <person name="Ruckert C."/>
        </authorList>
    </citation>
    <scope>NUCLEOTIDE SEQUENCE</scope>
    <source>
        <strain evidence="4">KCTC 23310</strain>
    </source>
</reference>
<dbReference type="InterPro" id="IPR031100">
    <property type="entry name" value="LOG_fam"/>
</dbReference>
<dbReference type="InterPro" id="IPR052341">
    <property type="entry name" value="LOG_family_nucleotidases"/>
</dbReference>
<comment type="caution">
    <text evidence="4">The sequence shown here is derived from an EMBL/GenBank/DDBJ whole genome shotgun (WGS) entry which is preliminary data.</text>
</comment>
<accession>A0A918WM86</accession>
<evidence type="ECO:0000313" key="5">
    <source>
        <dbReference type="Proteomes" id="UP000638981"/>
    </source>
</evidence>
<dbReference type="Gene3D" id="3.40.50.450">
    <property type="match status" value="1"/>
</dbReference>
<dbReference type="GO" id="GO:0008714">
    <property type="term" value="F:AMP nucleosidase activity"/>
    <property type="evidence" value="ECO:0007669"/>
    <property type="project" value="UniProtKB-EC"/>
</dbReference>
<sequence length="274" mass="30667">MTQDDSRKHPLRDSTQDIRAADRIPDTPQTRSPAYRLAFADQEFLTREELRPVRLQLELLKPQMLLDEWGINSTIVMFGGARIPAPEQADTARTETLRGLTRYYDEAREFARIMTLRSKASGGTDGVIVTGGGPGVMEAGNRGADEAGGVSIGLNIVLPHEQAPNEFVTPELSFNFHYFAIRKMHFLMRAQAICVFPGGFGTLDEMFESLTLIQTRRMKPLPFLLFGKEFWEKIIDWKALAEAGVISDSDLSLFQYVETAAEAVAVLDSWQPLI</sequence>
<dbReference type="EC" id="3.2.2.n1" evidence="2"/>
<comment type="similarity">
    <text evidence="2">Belongs to the LOG family.</text>
</comment>
<feature type="region of interest" description="Disordered" evidence="3">
    <location>
        <begin position="1"/>
        <end position="32"/>
    </location>
</feature>
<keyword evidence="2" id="KW-0378">Hydrolase</keyword>
<dbReference type="SUPFAM" id="SSF102405">
    <property type="entry name" value="MCP/YpsA-like"/>
    <property type="match status" value="1"/>
</dbReference>
<dbReference type="GO" id="GO:0005829">
    <property type="term" value="C:cytosol"/>
    <property type="evidence" value="ECO:0007669"/>
    <property type="project" value="TreeGrafter"/>
</dbReference>